<keyword evidence="1" id="KW-1133">Transmembrane helix</keyword>
<feature type="transmembrane region" description="Helical" evidence="1">
    <location>
        <begin position="166"/>
        <end position="191"/>
    </location>
</feature>
<accession>A0AA45WQF1</accession>
<dbReference type="Pfam" id="PF09991">
    <property type="entry name" value="DUF2232"/>
    <property type="match status" value="1"/>
</dbReference>
<dbReference type="InterPro" id="IPR018710">
    <property type="entry name" value="DUF2232"/>
</dbReference>
<feature type="transmembrane region" description="Helical" evidence="1">
    <location>
        <begin position="16"/>
        <end position="43"/>
    </location>
</feature>
<feature type="transmembrane region" description="Helical" evidence="1">
    <location>
        <begin position="272"/>
        <end position="292"/>
    </location>
</feature>
<feature type="transmembrane region" description="Helical" evidence="1">
    <location>
        <begin position="107"/>
        <end position="129"/>
    </location>
</feature>
<evidence type="ECO:0000256" key="1">
    <source>
        <dbReference type="SAM" id="Phobius"/>
    </source>
</evidence>
<feature type="transmembrane region" description="Helical" evidence="1">
    <location>
        <begin position="63"/>
        <end position="87"/>
    </location>
</feature>
<feature type="transmembrane region" description="Helical" evidence="1">
    <location>
        <begin position="236"/>
        <end position="260"/>
    </location>
</feature>
<dbReference type="PANTHER" id="PTHR41324">
    <property type="entry name" value="MEMBRANE PROTEIN-RELATED"/>
    <property type="match status" value="1"/>
</dbReference>
<name>A0AA45WQF1_9BACL</name>
<evidence type="ECO:0000313" key="2">
    <source>
        <dbReference type="EMBL" id="SMP25748.1"/>
    </source>
</evidence>
<dbReference type="EMBL" id="FXTU01000005">
    <property type="protein sequence ID" value="SMP25748.1"/>
    <property type="molecule type" value="Genomic_DNA"/>
</dbReference>
<sequence>MTSGLSQQSKGGWKDGLLACGGFLFLLVSLFIPVLQFVALWLLPLPFLLLKAKRPWSTTLIPFGMLIVWLLFYTVPLFICLFLFAWLTGSVMGHLVRKEDATGTDTVLGGLVAGLVSSWIILLVGQLGFQLFSQLTTVWDQQWAETVRLMGKNGIALQDAGLSLSVAFPILLFMLIVPSVVATFLVASRLLERAGFPRKSLPPFYEWRLPRIFFTAYLLLMIASLVQSGNEVGGDWILGFLYLMQILMVLQGCSFALFLLQRRRGRVGWGSHALALVLAVPLSPLFMLLGFIDTGIDLRGRLAKK</sequence>
<evidence type="ECO:0000313" key="3">
    <source>
        <dbReference type="Proteomes" id="UP001157946"/>
    </source>
</evidence>
<keyword evidence="1" id="KW-0812">Transmembrane</keyword>
<gene>
    <name evidence="2" type="ORF">SAMN06265361_10573</name>
</gene>
<dbReference type="PANTHER" id="PTHR41324:SF1">
    <property type="entry name" value="DUF2232 DOMAIN-CONTAINING PROTEIN"/>
    <property type="match status" value="1"/>
</dbReference>
<organism evidence="2 3">
    <name type="scientific">Laceyella tengchongensis</name>
    <dbReference type="NCBI Taxonomy" id="574699"/>
    <lineage>
        <taxon>Bacteria</taxon>
        <taxon>Bacillati</taxon>
        <taxon>Bacillota</taxon>
        <taxon>Bacilli</taxon>
        <taxon>Bacillales</taxon>
        <taxon>Thermoactinomycetaceae</taxon>
        <taxon>Laceyella</taxon>
    </lineage>
</organism>
<dbReference type="Proteomes" id="UP001157946">
    <property type="component" value="Unassembled WGS sequence"/>
</dbReference>
<comment type="caution">
    <text evidence="2">The sequence shown here is derived from an EMBL/GenBank/DDBJ whole genome shotgun (WGS) entry which is preliminary data.</text>
</comment>
<proteinExistence type="predicted"/>
<feature type="transmembrane region" description="Helical" evidence="1">
    <location>
        <begin position="212"/>
        <end position="230"/>
    </location>
</feature>
<protein>
    <submittedName>
        <fullName evidence="2">Uncharacterized conserved protein YybS, DUF2232 family</fullName>
    </submittedName>
</protein>
<reference evidence="2" key="1">
    <citation type="submission" date="2017-05" db="EMBL/GenBank/DDBJ databases">
        <authorList>
            <person name="Varghese N."/>
            <person name="Submissions S."/>
        </authorList>
    </citation>
    <scope>NUCLEOTIDE SEQUENCE</scope>
    <source>
        <strain evidence="2">DSM 45262</strain>
    </source>
</reference>
<dbReference type="AlphaFoldDB" id="A0AA45WQF1"/>
<keyword evidence="1" id="KW-0472">Membrane</keyword>
<keyword evidence="3" id="KW-1185">Reference proteome</keyword>